<sequence length="453" mass="52238">MRKIILLIGDLLLLYSALAITLWLRFSYLDQELWLKHLGPFSIVFAVWIIVFFINGLYEINKVQQGFKFYGALVQNLFINGLLAILFFYLVGTVTGIRPQTILLILVAVFAILFLLWRKIFYKLISSDRLGDSLSIIGINSESLLLAEEILAKPQLGYKLKLIINPDLSDIPEKFKTLDITRDISEMRHKILEHKINIVVAVNDPKYSPEVARYLFENIDLKIQYFNLTDFYEKITGKVPISSLERHWFLENITHKNQQWVAVTKRIIDILLSAFFGLLSLLILPFIALAIKLESKGPLIYKQTRVGLNNKIFTVYKLRSMTANAETNGAQWAKENDSRVTKIGKFIRKTRIDEIPQFINILKGNMSFVGPRPERPEFVDTLKQSIPFYNERHLVKPGLSGWAQINFPYGASVEDAKEKLQYDLFYIKNRSIALDISIILKTINTIFNKTLGR</sequence>
<comment type="caution">
    <text evidence="9">The sequence shown here is derived from an EMBL/GenBank/DDBJ whole genome shotgun (WGS) entry which is preliminary data.</text>
</comment>
<evidence type="ECO:0000259" key="8">
    <source>
        <dbReference type="Pfam" id="PF02397"/>
    </source>
</evidence>
<gene>
    <name evidence="9" type="ORF">A2406_04595</name>
</gene>
<feature type="transmembrane region" description="Helical" evidence="7">
    <location>
        <begin position="97"/>
        <end position="117"/>
    </location>
</feature>
<keyword evidence="5 7" id="KW-1133">Transmembrane helix</keyword>
<evidence type="ECO:0000256" key="3">
    <source>
        <dbReference type="ARBA" id="ARBA00022679"/>
    </source>
</evidence>
<dbReference type="Pfam" id="PF02397">
    <property type="entry name" value="Bac_transf"/>
    <property type="match status" value="1"/>
</dbReference>
<feature type="transmembrane region" description="Helical" evidence="7">
    <location>
        <begin position="70"/>
        <end position="91"/>
    </location>
</feature>
<proteinExistence type="inferred from homology"/>
<evidence type="ECO:0000256" key="1">
    <source>
        <dbReference type="ARBA" id="ARBA00004141"/>
    </source>
</evidence>
<feature type="transmembrane region" description="Helical" evidence="7">
    <location>
        <begin position="38"/>
        <end position="58"/>
    </location>
</feature>
<organism evidence="9 10">
    <name type="scientific">Candidatus Komeilibacteria bacterium RIFOXYC1_FULL_37_11</name>
    <dbReference type="NCBI Taxonomy" id="1798555"/>
    <lineage>
        <taxon>Bacteria</taxon>
        <taxon>Candidatus Komeiliibacteriota</taxon>
    </lineage>
</organism>
<evidence type="ECO:0000256" key="5">
    <source>
        <dbReference type="ARBA" id="ARBA00022989"/>
    </source>
</evidence>
<name>A0A1G2C094_9BACT</name>
<feature type="domain" description="Bacterial sugar transferase" evidence="8">
    <location>
        <begin position="265"/>
        <end position="447"/>
    </location>
</feature>
<evidence type="ECO:0000256" key="6">
    <source>
        <dbReference type="ARBA" id="ARBA00023136"/>
    </source>
</evidence>
<dbReference type="PANTHER" id="PTHR30576">
    <property type="entry name" value="COLANIC BIOSYNTHESIS UDP-GLUCOSE LIPID CARRIER TRANSFERASE"/>
    <property type="match status" value="1"/>
</dbReference>
<dbReference type="GO" id="GO:0089702">
    <property type="term" value="F:undecaprenyl-phosphate glucose phosphotransferase activity"/>
    <property type="evidence" value="ECO:0007669"/>
    <property type="project" value="TreeGrafter"/>
</dbReference>
<protein>
    <recommendedName>
        <fullName evidence="8">Bacterial sugar transferase domain-containing protein</fullName>
    </recommendedName>
</protein>
<dbReference type="Proteomes" id="UP000177626">
    <property type="component" value="Unassembled WGS sequence"/>
</dbReference>
<keyword evidence="3" id="KW-0808">Transferase</keyword>
<evidence type="ECO:0000256" key="4">
    <source>
        <dbReference type="ARBA" id="ARBA00022692"/>
    </source>
</evidence>
<evidence type="ECO:0000313" key="9">
    <source>
        <dbReference type="EMBL" id="OGY94854.1"/>
    </source>
</evidence>
<feature type="transmembrane region" description="Helical" evidence="7">
    <location>
        <begin position="270"/>
        <end position="291"/>
    </location>
</feature>
<comment type="similarity">
    <text evidence="2">Belongs to the bacterial sugar transferase family.</text>
</comment>
<keyword evidence="6 7" id="KW-0472">Membrane</keyword>
<dbReference type="InterPro" id="IPR017475">
    <property type="entry name" value="EPS_sugar_tfrase"/>
</dbReference>
<dbReference type="PANTHER" id="PTHR30576:SF21">
    <property type="entry name" value="UDP-GLUCOSE:UNDECAPRENYL-PHOSPHATE GLUCOSE-1-PHOSPHATE TRANSFERASE"/>
    <property type="match status" value="1"/>
</dbReference>
<dbReference type="AlphaFoldDB" id="A0A1G2C094"/>
<keyword evidence="4 7" id="KW-0812">Transmembrane</keyword>
<dbReference type="InterPro" id="IPR003362">
    <property type="entry name" value="Bact_transf"/>
</dbReference>
<evidence type="ECO:0000256" key="2">
    <source>
        <dbReference type="ARBA" id="ARBA00006464"/>
    </source>
</evidence>
<evidence type="ECO:0000313" key="10">
    <source>
        <dbReference type="Proteomes" id="UP000177626"/>
    </source>
</evidence>
<reference evidence="9 10" key="1">
    <citation type="journal article" date="2016" name="Nat. Commun.">
        <title>Thousands of microbial genomes shed light on interconnected biogeochemical processes in an aquifer system.</title>
        <authorList>
            <person name="Anantharaman K."/>
            <person name="Brown C.T."/>
            <person name="Hug L.A."/>
            <person name="Sharon I."/>
            <person name="Castelle C.J."/>
            <person name="Probst A.J."/>
            <person name="Thomas B.C."/>
            <person name="Singh A."/>
            <person name="Wilkins M.J."/>
            <person name="Karaoz U."/>
            <person name="Brodie E.L."/>
            <person name="Williams K.H."/>
            <person name="Hubbard S.S."/>
            <person name="Banfield J.F."/>
        </authorList>
    </citation>
    <scope>NUCLEOTIDE SEQUENCE [LARGE SCALE GENOMIC DNA]</scope>
</reference>
<comment type="subcellular location">
    <subcellularLocation>
        <location evidence="1">Membrane</location>
        <topology evidence="1">Multi-pass membrane protein</topology>
    </subcellularLocation>
</comment>
<dbReference type="NCBIfam" id="TIGR03025">
    <property type="entry name" value="EPS_sugtrans"/>
    <property type="match status" value="1"/>
</dbReference>
<dbReference type="GO" id="GO:0016020">
    <property type="term" value="C:membrane"/>
    <property type="evidence" value="ECO:0007669"/>
    <property type="project" value="UniProtKB-SubCell"/>
</dbReference>
<evidence type="ECO:0000256" key="7">
    <source>
        <dbReference type="SAM" id="Phobius"/>
    </source>
</evidence>
<dbReference type="GO" id="GO:0009242">
    <property type="term" value="P:colanic acid biosynthetic process"/>
    <property type="evidence" value="ECO:0007669"/>
    <property type="project" value="TreeGrafter"/>
</dbReference>
<accession>A0A1G2C094</accession>
<dbReference type="EMBL" id="MHKQ01000002">
    <property type="protein sequence ID" value="OGY94854.1"/>
    <property type="molecule type" value="Genomic_DNA"/>
</dbReference>